<name>A0A0A9FTW7_ARUDO</name>
<evidence type="ECO:0000313" key="1">
    <source>
        <dbReference type="EMBL" id="JAE15692.1"/>
    </source>
</evidence>
<dbReference type="EMBL" id="GBRH01182204">
    <property type="protein sequence ID" value="JAE15692.1"/>
    <property type="molecule type" value="Transcribed_RNA"/>
</dbReference>
<organism evidence="1">
    <name type="scientific">Arundo donax</name>
    <name type="common">Giant reed</name>
    <name type="synonym">Donax arundinaceus</name>
    <dbReference type="NCBI Taxonomy" id="35708"/>
    <lineage>
        <taxon>Eukaryota</taxon>
        <taxon>Viridiplantae</taxon>
        <taxon>Streptophyta</taxon>
        <taxon>Embryophyta</taxon>
        <taxon>Tracheophyta</taxon>
        <taxon>Spermatophyta</taxon>
        <taxon>Magnoliopsida</taxon>
        <taxon>Liliopsida</taxon>
        <taxon>Poales</taxon>
        <taxon>Poaceae</taxon>
        <taxon>PACMAD clade</taxon>
        <taxon>Arundinoideae</taxon>
        <taxon>Arundineae</taxon>
        <taxon>Arundo</taxon>
    </lineage>
</organism>
<dbReference type="AlphaFoldDB" id="A0A0A9FTW7"/>
<reference evidence="1" key="2">
    <citation type="journal article" date="2015" name="Data Brief">
        <title>Shoot transcriptome of the giant reed, Arundo donax.</title>
        <authorList>
            <person name="Barrero R.A."/>
            <person name="Guerrero F.D."/>
            <person name="Moolhuijzen P."/>
            <person name="Goolsby J.A."/>
            <person name="Tidwell J."/>
            <person name="Bellgard S.E."/>
            <person name="Bellgard M.I."/>
        </authorList>
    </citation>
    <scope>NUCLEOTIDE SEQUENCE</scope>
    <source>
        <tissue evidence="1">Shoot tissue taken approximately 20 cm above the soil surface</tissue>
    </source>
</reference>
<sequence>MCTARSARRIPTPARTEVTALRRATGWVDKFLPATVYGAAGGHLTLAPRQ</sequence>
<accession>A0A0A9FTW7</accession>
<protein>
    <submittedName>
        <fullName evidence="1">Uncharacterized protein</fullName>
    </submittedName>
</protein>
<proteinExistence type="predicted"/>
<reference evidence="1" key="1">
    <citation type="submission" date="2014-09" db="EMBL/GenBank/DDBJ databases">
        <authorList>
            <person name="Magalhaes I.L.F."/>
            <person name="Oliveira U."/>
            <person name="Santos F.R."/>
            <person name="Vidigal T.H.D.A."/>
            <person name="Brescovit A.D."/>
            <person name="Santos A.J."/>
        </authorList>
    </citation>
    <scope>NUCLEOTIDE SEQUENCE</scope>
    <source>
        <tissue evidence="1">Shoot tissue taken approximately 20 cm above the soil surface</tissue>
    </source>
</reference>